<name>A0ABU9JUI8_9GAMM</name>
<comment type="caution">
    <text evidence="3">The sequence shown here is derived from an EMBL/GenBank/DDBJ whole genome shotgun (WGS) entry which is preliminary data.</text>
</comment>
<keyword evidence="4" id="KW-1185">Reference proteome</keyword>
<dbReference type="PANTHER" id="PTHR32060:SF30">
    <property type="entry name" value="CARBOXY-TERMINAL PROCESSING PROTEASE CTPA"/>
    <property type="match status" value="1"/>
</dbReference>
<dbReference type="InterPro" id="IPR005151">
    <property type="entry name" value="Tail-specific_protease"/>
</dbReference>
<accession>A0ABU9JUI8</accession>
<dbReference type="SUPFAM" id="SSF52096">
    <property type="entry name" value="ClpP/crotonase"/>
    <property type="match status" value="1"/>
</dbReference>
<evidence type="ECO:0000259" key="2">
    <source>
        <dbReference type="SMART" id="SM00245"/>
    </source>
</evidence>
<dbReference type="Gene3D" id="3.90.226.10">
    <property type="entry name" value="2-enoyl-CoA Hydratase, Chain A, domain 1"/>
    <property type="match status" value="1"/>
</dbReference>
<gene>
    <name evidence="3" type="ORF">AAE039_18390</name>
</gene>
<sequence length="444" mass="46636">MNRRAAFLLFLGFFSGGASADTVWKGTSVNSITSGTGDILETQGGALSVSAESTGTENFVGAITAMDAASYRSREVVLAGTMSVKDGAGRAALWMRADGANGRLAFASSAGTPVRAGEGPQARELRLYIPSGTTSLKLGATLDSAGHVVVEKMTLTAEAATSGGVSAYDMVEYALAAIRDNALNAANVEWEAEQQTRLTPALKRLPAQEAYGSIRAVLDLLADRHSFLQHPREAAAYRQSAIASRDIEARQMQDIGYVLVPGLRGTEATAAEAFTTGLCEHIERLAPTSAKGWIVDLRQNTGGNMWPMLSGLHALLGNGSIGAFRDREGVATAWRPRAGRACAVDLSSSRVAVLVGPKTASSGEAVAVAFRARPGTRFFGQPTAGLATANRSYPLPDGGALRLTRAVMLDRSGEAYLDGIKPEERVSSDRDAIDMAAAWLRSSP</sequence>
<organism evidence="3 4">
    <name type="scientific">Stenotrophomonas bentonitica</name>
    <dbReference type="NCBI Taxonomy" id="1450134"/>
    <lineage>
        <taxon>Bacteria</taxon>
        <taxon>Pseudomonadati</taxon>
        <taxon>Pseudomonadota</taxon>
        <taxon>Gammaproteobacteria</taxon>
        <taxon>Lysobacterales</taxon>
        <taxon>Lysobacteraceae</taxon>
        <taxon>Stenotrophomonas</taxon>
    </lineage>
</organism>
<dbReference type="PANTHER" id="PTHR32060">
    <property type="entry name" value="TAIL-SPECIFIC PROTEASE"/>
    <property type="match status" value="1"/>
</dbReference>
<evidence type="ECO:0000313" key="3">
    <source>
        <dbReference type="EMBL" id="MEL3955530.1"/>
    </source>
</evidence>
<protein>
    <submittedName>
        <fullName evidence="3">S41 family peptidase</fullName>
    </submittedName>
</protein>
<dbReference type="Proteomes" id="UP001455088">
    <property type="component" value="Unassembled WGS sequence"/>
</dbReference>
<feature type="domain" description="Tail specific protease" evidence="2">
    <location>
        <begin position="230"/>
        <end position="427"/>
    </location>
</feature>
<keyword evidence="1" id="KW-0732">Signal</keyword>
<dbReference type="InterPro" id="IPR029045">
    <property type="entry name" value="ClpP/crotonase-like_dom_sf"/>
</dbReference>
<dbReference type="Pfam" id="PF03572">
    <property type="entry name" value="Peptidase_S41"/>
    <property type="match status" value="1"/>
</dbReference>
<proteinExistence type="predicted"/>
<evidence type="ECO:0000313" key="4">
    <source>
        <dbReference type="Proteomes" id="UP001455088"/>
    </source>
</evidence>
<feature type="signal peptide" evidence="1">
    <location>
        <begin position="1"/>
        <end position="20"/>
    </location>
</feature>
<dbReference type="SMART" id="SM00245">
    <property type="entry name" value="TSPc"/>
    <property type="match status" value="1"/>
</dbReference>
<feature type="chain" id="PRO_5046238257" evidence="1">
    <location>
        <begin position="21"/>
        <end position="444"/>
    </location>
</feature>
<dbReference type="RefSeq" id="WP_341987858.1">
    <property type="nucleotide sequence ID" value="NZ_JBBYHY010000012.1"/>
</dbReference>
<dbReference type="EMBL" id="JBBYHY010000012">
    <property type="protein sequence ID" value="MEL3955530.1"/>
    <property type="molecule type" value="Genomic_DNA"/>
</dbReference>
<reference evidence="3 4" key="1">
    <citation type="submission" date="2024-04" db="EMBL/GenBank/DDBJ databases">
        <title>Bacterial endophytes with biocontrol capabilities against important plant pathogens.</title>
        <authorList>
            <person name="Alayande K.A."/>
        </authorList>
    </citation>
    <scope>NUCLEOTIDE SEQUENCE [LARGE SCALE GENOMIC DNA]</scope>
    <source>
        <strain evidence="3 4">KV22</strain>
    </source>
</reference>
<dbReference type="CDD" id="cd06567">
    <property type="entry name" value="Peptidase_S41"/>
    <property type="match status" value="1"/>
</dbReference>
<evidence type="ECO:0000256" key="1">
    <source>
        <dbReference type="SAM" id="SignalP"/>
    </source>
</evidence>